<dbReference type="InterPro" id="IPR005904">
    <property type="entry name" value="Hxn_phspho_trans"/>
</dbReference>
<dbReference type="RefSeq" id="WP_050617353.1">
    <property type="nucleotide sequence ID" value="NZ_JAKNJB010000003.1"/>
</dbReference>
<sequence>MLEKDIDHILFSEEQLKARVREIAGQIDRDFAGKEPMLISVLRGSFIFMADLMRSITLPCTVDFMAVSSYGAGTTSSGQVKITKDLSESIEGRDIIVVEDILDSGNTLSYLLQILQARHPASMKLCTLLDKPDRRIKPVHVDYSGFSIPDEFVVGYGLDFAEKYRNLPYIGVLKPCVYEAELPAD</sequence>
<dbReference type="Proteomes" id="UP001200313">
    <property type="component" value="Unassembled WGS sequence"/>
</dbReference>
<evidence type="ECO:0000256" key="2">
    <source>
        <dbReference type="ARBA" id="ARBA00002049"/>
    </source>
</evidence>
<dbReference type="GO" id="GO:0016757">
    <property type="term" value="F:glycosyltransferase activity"/>
    <property type="evidence" value="ECO:0007669"/>
    <property type="project" value="UniProtKB-KW"/>
</dbReference>
<evidence type="ECO:0000256" key="13">
    <source>
        <dbReference type="ARBA" id="ARBA00022842"/>
    </source>
</evidence>
<evidence type="ECO:0000313" key="19">
    <source>
        <dbReference type="Proteomes" id="UP001200313"/>
    </source>
</evidence>
<dbReference type="InterPro" id="IPR029057">
    <property type="entry name" value="PRTase-like"/>
</dbReference>
<organism evidence="18 19">
    <name type="scientific">Intestinimonas massiliensis</name>
    <name type="common">ex Afouda et al. 2020</name>
    <dbReference type="NCBI Taxonomy" id="1673721"/>
    <lineage>
        <taxon>Bacteria</taxon>
        <taxon>Bacillati</taxon>
        <taxon>Bacillota</taxon>
        <taxon>Clostridia</taxon>
        <taxon>Eubacteriales</taxon>
        <taxon>Intestinimonas</taxon>
    </lineage>
</organism>
<comment type="catalytic activity">
    <reaction evidence="14">
        <text>GMP + diphosphate = guanine + 5-phospho-alpha-D-ribose 1-diphosphate</text>
        <dbReference type="Rhea" id="RHEA:25424"/>
        <dbReference type="ChEBI" id="CHEBI:16235"/>
        <dbReference type="ChEBI" id="CHEBI:33019"/>
        <dbReference type="ChEBI" id="CHEBI:58017"/>
        <dbReference type="ChEBI" id="CHEBI:58115"/>
        <dbReference type="EC" id="2.4.2.8"/>
    </reaction>
    <physiologicalReaction direction="right-to-left" evidence="14">
        <dbReference type="Rhea" id="RHEA:25426"/>
    </physiologicalReaction>
</comment>
<evidence type="ECO:0000256" key="12">
    <source>
        <dbReference type="ARBA" id="ARBA00022741"/>
    </source>
</evidence>
<comment type="function">
    <text evidence="2">Purine salvage pathway enzyme that catalyzes the transfer of the ribosyl-5-phosphate group from 5-phospho-alpha-D-ribose 1-diphosphate (PRPP) to the N9 position of the 6-oxopurines hypoxanthine and guanine to form the corresponding ribonucleotides IMP (inosine 5'-monophosphate) and GMP (guanosine 5'-monophosphate), with the release of PPi.</text>
</comment>
<evidence type="ECO:0000313" key="18">
    <source>
        <dbReference type="EMBL" id="MCG4525851.1"/>
    </source>
</evidence>
<evidence type="ECO:0000256" key="9">
    <source>
        <dbReference type="ARBA" id="ARBA00022679"/>
    </source>
</evidence>
<keyword evidence="9 16" id="KW-0808">Transferase</keyword>
<proteinExistence type="inferred from homology"/>
<evidence type="ECO:0000256" key="1">
    <source>
        <dbReference type="ARBA" id="ARBA00001946"/>
    </source>
</evidence>
<keyword evidence="12 16" id="KW-0547">Nucleotide-binding</keyword>
<reference evidence="18 19" key="1">
    <citation type="submission" date="2022-01" db="EMBL/GenBank/DDBJ databases">
        <title>Collection of gut derived symbiotic bacterial strains cultured from healthy donors.</title>
        <authorList>
            <person name="Lin H."/>
            <person name="Kohout C."/>
            <person name="Waligurski E."/>
            <person name="Pamer E.G."/>
        </authorList>
    </citation>
    <scope>NUCLEOTIDE SEQUENCE [LARGE SCALE GENOMIC DNA]</scope>
    <source>
        <strain evidence="18 19">DFI.3.7</strain>
    </source>
</reference>
<comment type="pathway">
    <text evidence="5">Purine metabolism; GMP biosynthesis via salvage pathway; GMP from guanine: step 1/1.</text>
</comment>
<evidence type="ECO:0000256" key="7">
    <source>
        <dbReference type="ARBA" id="ARBA00022490"/>
    </source>
</evidence>
<comment type="similarity">
    <text evidence="6 16">Belongs to the purine/pyrimidine phosphoribosyltransferase family.</text>
</comment>
<comment type="catalytic activity">
    <reaction evidence="15">
        <text>IMP + diphosphate = hypoxanthine + 5-phospho-alpha-D-ribose 1-diphosphate</text>
        <dbReference type="Rhea" id="RHEA:17973"/>
        <dbReference type="ChEBI" id="CHEBI:17368"/>
        <dbReference type="ChEBI" id="CHEBI:33019"/>
        <dbReference type="ChEBI" id="CHEBI:58017"/>
        <dbReference type="ChEBI" id="CHEBI:58053"/>
        <dbReference type="EC" id="2.4.2.8"/>
    </reaction>
    <physiologicalReaction direction="right-to-left" evidence="15">
        <dbReference type="Rhea" id="RHEA:17975"/>
    </physiologicalReaction>
</comment>
<gene>
    <name evidence="18" type="primary">hpt</name>
    <name evidence="18" type="ORF">L0P79_02000</name>
</gene>
<keyword evidence="18" id="KW-0378">Hydrolase</keyword>
<evidence type="ECO:0000259" key="17">
    <source>
        <dbReference type="Pfam" id="PF00156"/>
    </source>
</evidence>
<evidence type="ECO:0000256" key="11">
    <source>
        <dbReference type="ARBA" id="ARBA00022726"/>
    </source>
</evidence>
<dbReference type="Gene3D" id="3.40.50.2020">
    <property type="match status" value="1"/>
</dbReference>
<comment type="subcellular location">
    <subcellularLocation>
        <location evidence="3 16">Cytoplasm</location>
    </subcellularLocation>
</comment>
<dbReference type="GO" id="GO:0016787">
    <property type="term" value="F:hydrolase activity"/>
    <property type="evidence" value="ECO:0007669"/>
    <property type="project" value="UniProtKB-KW"/>
</dbReference>
<evidence type="ECO:0000256" key="6">
    <source>
        <dbReference type="ARBA" id="ARBA00008391"/>
    </source>
</evidence>
<dbReference type="Pfam" id="PF00156">
    <property type="entry name" value="Pribosyltran"/>
    <property type="match status" value="1"/>
</dbReference>
<evidence type="ECO:0000256" key="10">
    <source>
        <dbReference type="ARBA" id="ARBA00022723"/>
    </source>
</evidence>
<evidence type="ECO:0000256" key="15">
    <source>
        <dbReference type="ARBA" id="ARBA00049402"/>
    </source>
</evidence>
<dbReference type="InterPro" id="IPR000836">
    <property type="entry name" value="PRTase_dom"/>
</dbReference>
<keyword evidence="11 16" id="KW-0660">Purine salvage</keyword>
<comment type="pathway">
    <text evidence="4 16">Purine metabolism; IMP biosynthesis via salvage pathway; IMP from hypoxanthine: step 1/1.</text>
</comment>
<dbReference type="InterPro" id="IPR050408">
    <property type="entry name" value="HGPRT"/>
</dbReference>
<dbReference type="SUPFAM" id="SSF53271">
    <property type="entry name" value="PRTase-like"/>
    <property type="match status" value="1"/>
</dbReference>
<keyword evidence="8 16" id="KW-0328">Glycosyltransferase</keyword>
<dbReference type="EC" id="2.4.2.8" evidence="16"/>
<protein>
    <recommendedName>
        <fullName evidence="16">Hypoxanthine phosphoribosyltransferase</fullName>
        <ecNumber evidence="16">2.4.2.8</ecNumber>
    </recommendedName>
</protein>
<keyword evidence="10 16" id="KW-0479">Metal-binding</keyword>
<evidence type="ECO:0000256" key="8">
    <source>
        <dbReference type="ARBA" id="ARBA00022676"/>
    </source>
</evidence>
<evidence type="ECO:0000256" key="5">
    <source>
        <dbReference type="ARBA" id="ARBA00004676"/>
    </source>
</evidence>
<keyword evidence="7 16" id="KW-0963">Cytoplasm</keyword>
<feature type="domain" description="Phosphoribosyltransferase" evidence="17">
    <location>
        <begin position="14"/>
        <end position="160"/>
    </location>
</feature>
<evidence type="ECO:0000256" key="4">
    <source>
        <dbReference type="ARBA" id="ARBA00004669"/>
    </source>
</evidence>
<keyword evidence="19" id="KW-1185">Reference proteome</keyword>
<dbReference type="PANTHER" id="PTHR43340:SF1">
    <property type="entry name" value="HYPOXANTHINE PHOSPHORIBOSYLTRANSFERASE"/>
    <property type="match status" value="1"/>
</dbReference>
<keyword evidence="13 16" id="KW-0460">Magnesium</keyword>
<dbReference type="EMBL" id="JAKNJB010000003">
    <property type="protein sequence ID" value="MCG4525851.1"/>
    <property type="molecule type" value="Genomic_DNA"/>
</dbReference>
<dbReference type="NCBIfam" id="TIGR01203">
    <property type="entry name" value="HGPRTase"/>
    <property type="match status" value="1"/>
</dbReference>
<evidence type="ECO:0000256" key="14">
    <source>
        <dbReference type="ARBA" id="ARBA00048811"/>
    </source>
</evidence>
<dbReference type="CDD" id="cd06223">
    <property type="entry name" value="PRTases_typeI"/>
    <property type="match status" value="1"/>
</dbReference>
<accession>A0ABS9M507</accession>
<comment type="caution">
    <text evidence="18">The sequence shown here is derived from an EMBL/GenBank/DDBJ whole genome shotgun (WGS) entry which is preliminary data.</text>
</comment>
<dbReference type="PANTHER" id="PTHR43340">
    <property type="entry name" value="HYPOXANTHINE-GUANINE PHOSPHORIBOSYLTRANSFERASE"/>
    <property type="match status" value="1"/>
</dbReference>
<evidence type="ECO:0000256" key="3">
    <source>
        <dbReference type="ARBA" id="ARBA00004496"/>
    </source>
</evidence>
<evidence type="ECO:0000256" key="16">
    <source>
        <dbReference type="RuleBase" id="RU364099"/>
    </source>
</evidence>
<name>A0ABS9M507_9FIRM</name>
<comment type="cofactor">
    <cofactor evidence="1 16">
        <name>Mg(2+)</name>
        <dbReference type="ChEBI" id="CHEBI:18420"/>
    </cofactor>
</comment>